<reference evidence="1 2" key="1">
    <citation type="submission" date="2017-03" db="EMBL/GenBank/DDBJ databases">
        <title>Complete genome sequence of the novel DNRA strain Pseudomonas sp. S-6-2 isolated from Chinese polluted river sediment. Journal of Biotechnology.</title>
        <authorList>
            <person name="Li J."/>
            <person name="Xiang F."/>
            <person name="Wang L."/>
            <person name="Xi L."/>
            <person name="Liu J."/>
        </authorList>
    </citation>
    <scope>NUCLEOTIDE SEQUENCE [LARGE SCALE GENOMIC DNA]</scope>
    <source>
        <strain evidence="1 2">S-6-2</strain>
    </source>
</reference>
<accession>A0A1V0B9P1</accession>
<dbReference type="STRING" id="1931241.BVH74_18570"/>
<evidence type="ECO:0000313" key="2">
    <source>
        <dbReference type="Proteomes" id="UP000243488"/>
    </source>
</evidence>
<sequence>MADMDTALLETLKDGRVDFLTAAGSVAVEGLDAIVDTDVQRINEVSGFVDRVVTVCVSKAALGAYDRKGGVRSNSIEPVKYLVGKNWHLDGIASDDGDLITFYLVP</sequence>
<gene>
    <name evidence="1" type="ORF">BVH74_18570</name>
</gene>
<protein>
    <submittedName>
        <fullName evidence="1">Uncharacterized protein</fullName>
    </submittedName>
</protein>
<keyword evidence="2" id="KW-1185">Reference proteome</keyword>
<dbReference type="KEGG" id="ppha:BVH74_18570"/>
<name>A0A1V0B9P1_9GAMM</name>
<dbReference type="Proteomes" id="UP000243488">
    <property type="component" value="Chromosome"/>
</dbReference>
<evidence type="ECO:0000313" key="1">
    <source>
        <dbReference type="EMBL" id="AQZ96632.1"/>
    </source>
</evidence>
<proteinExistence type="predicted"/>
<organism evidence="1 2">
    <name type="scientific">Halopseudomonas phragmitis</name>
    <dbReference type="NCBI Taxonomy" id="1931241"/>
    <lineage>
        <taxon>Bacteria</taxon>
        <taxon>Pseudomonadati</taxon>
        <taxon>Pseudomonadota</taxon>
        <taxon>Gammaproteobacteria</taxon>
        <taxon>Pseudomonadales</taxon>
        <taxon>Pseudomonadaceae</taxon>
        <taxon>Halopseudomonas</taxon>
    </lineage>
</organism>
<dbReference type="AlphaFoldDB" id="A0A1V0B9P1"/>
<dbReference type="EMBL" id="CP020100">
    <property type="protein sequence ID" value="AQZ96632.1"/>
    <property type="molecule type" value="Genomic_DNA"/>
</dbReference>